<dbReference type="EMBL" id="MHDB01000015">
    <property type="protein sequence ID" value="OGY32356.1"/>
    <property type="molecule type" value="Genomic_DNA"/>
</dbReference>
<evidence type="ECO:0000313" key="1">
    <source>
        <dbReference type="EMBL" id="OGY32356.1"/>
    </source>
</evidence>
<name>A0A1G1WX77_9BACT</name>
<dbReference type="Proteomes" id="UP000177718">
    <property type="component" value="Unassembled WGS sequence"/>
</dbReference>
<accession>A0A1G1WX77</accession>
<dbReference type="STRING" id="1802605.A3A61_00035"/>
<proteinExistence type="predicted"/>
<dbReference type="AlphaFoldDB" id="A0A1G1WX77"/>
<sequence>MPAKNSVKQFNEGGYYHLYNRGVEKRNTFLDQQDYTVFLAYLKKYLDPNLGSDPRKIPSYRCSLCVI</sequence>
<protein>
    <submittedName>
        <fullName evidence="1">Uncharacterized protein</fullName>
    </submittedName>
</protein>
<evidence type="ECO:0000313" key="2">
    <source>
        <dbReference type="Proteomes" id="UP000177718"/>
    </source>
</evidence>
<organism evidence="1 2">
    <name type="scientific">Candidatus Woykebacteria bacterium RIFCSPLOWO2_01_FULL_43_14</name>
    <dbReference type="NCBI Taxonomy" id="1802605"/>
    <lineage>
        <taxon>Bacteria</taxon>
        <taxon>Candidatus Woykeibacteriota</taxon>
    </lineage>
</organism>
<comment type="caution">
    <text evidence="1">The sequence shown here is derived from an EMBL/GenBank/DDBJ whole genome shotgun (WGS) entry which is preliminary data.</text>
</comment>
<gene>
    <name evidence="1" type="ORF">A3A61_00035</name>
</gene>
<reference evidence="1 2" key="1">
    <citation type="journal article" date="2016" name="Nat. Commun.">
        <title>Thousands of microbial genomes shed light on interconnected biogeochemical processes in an aquifer system.</title>
        <authorList>
            <person name="Anantharaman K."/>
            <person name="Brown C.T."/>
            <person name="Hug L.A."/>
            <person name="Sharon I."/>
            <person name="Castelle C.J."/>
            <person name="Probst A.J."/>
            <person name="Thomas B.C."/>
            <person name="Singh A."/>
            <person name="Wilkins M.J."/>
            <person name="Karaoz U."/>
            <person name="Brodie E.L."/>
            <person name="Williams K.H."/>
            <person name="Hubbard S.S."/>
            <person name="Banfield J.F."/>
        </authorList>
    </citation>
    <scope>NUCLEOTIDE SEQUENCE [LARGE SCALE GENOMIC DNA]</scope>
</reference>